<dbReference type="Pfam" id="PF24476">
    <property type="entry name" value="DUF7580"/>
    <property type="match status" value="1"/>
</dbReference>
<dbReference type="GO" id="GO:0009116">
    <property type="term" value="P:nucleoside metabolic process"/>
    <property type="evidence" value="ECO:0007669"/>
    <property type="project" value="InterPro"/>
</dbReference>
<dbReference type="InterPro" id="IPR000845">
    <property type="entry name" value="Nucleoside_phosphorylase_d"/>
</dbReference>
<dbReference type="Proteomes" id="UP000054771">
    <property type="component" value="Unassembled WGS sequence"/>
</dbReference>
<evidence type="ECO:0000256" key="1">
    <source>
        <dbReference type="SAM" id="SignalP"/>
    </source>
</evidence>
<organism evidence="4 5">
    <name type="scientific">Aspergillus calidoustus</name>
    <dbReference type="NCBI Taxonomy" id="454130"/>
    <lineage>
        <taxon>Eukaryota</taxon>
        <taxon>Fungi</taxon>
        <taxon>Dikarya</taxon>
        <taxon>Ascomycota</taxon>
        <taxon>Pezizomycotina</taxon>
        <taxon>Eurotiomycetes</taxon>
        <taxon>Eurotiomycetidae</taxon>
        <taxon>Eurotiales</taxon>
        <taxon>Aspergillaceae</taxon>
        <taxon>Aspergillus</taxon>
        <taxon>Aspergillus subgen. Nidulantes</taxon>
    </lineage>
</organism>
<feature type="signal peptide" evidence="1">
    <location>
        <begin position="1"/>
        <end position="20"/>
    </location>
</feature>
<evidence type="ECO:0000259" key="2">
    <source>
        <dbReference type="Pfam" id="PF01048"/>
    </source>
</evidence>
<evidence type="ECO:0000313" key="4">
    <source>
        <dbReference type="EMBL" id="CEL06409.1"/>
    </source>
</evidence>
<evidence type="ECO:0000313" key="5">
    <source>
        <dbReference type="Proteomes" id="UP000054771"/>
    </source>
</evidence>
<dbReference type="AlphaFoldDB" id="A0A0U5CB18"/>
<protein>
    <submittedName>
        <fullName evidence="4">Uncharacterized protein</fullName>
    </submittedName>
</protein>
<dbReference type="InterPro" id="IPR053137">
    <property type="entry name" value="NLR-like"/>
</dbReference>
<reference evidence="5" key="1">
    <citation type="journal article" date="2016" name="Genome Announc.">
        <title>Draft genome sequences of fungus Aspergillus calidoustus.</title>
        <authorList>
            <person name="Horn F."/>
            <person name="Linde J."/>
            <person name="Mattern D.J."/>
            <person name="Walther G."/>
            <person name="Guthke R."/>
            <person name="Scherlach K."/>
            <person name="Martin K."/>
            <person name="Brakhage A.A."/>
            <person name="Petzke L."/>
            <person name="Valiante V."/>
        </authorList>
    </citation>
    <scope>NUCLEOTIDE SEQUENCE [LARGE SCALE GENOMIC DNA]</scope>
    <source>
        <strain evidence="5">SF006504</strain>
    </source>
</reference>
<dbReference type="InterPro" id="IPR056002">
    <property type="entry name" value="DUF7580"/>
</dbReference>
<dbReference type="STRING" id="454130.A0A0U5CB18"/>
<dbReference type="Gene3D" id="3.40.50.1580">
    <property type="entry name" value="Nucleoside phosphorylase domain"/>
    <property type="match status" value="1"/>
</dbReference>
<keyword evidence="5" id="KW-1185">Reference proteome</keyword>
<dbReference type="EMBL" id="CDMC01000005">
    <property type="protein sequence ID" value="CEL06409.1"/>
    <property type="molecule type" value="Genomic_DNA"/>
</dbReference>
<evidence type="ECO:0000259" key="3">
    <source>
        <dbReference type="Pfam" id="PF24476"/>
    </source>
</evidence>
<dbReference type="GO" id="GO:0003824">
    <property type="term" value="F:catalytic activity"/>
    <property type="evidence" value="ECO:0007669"/>
    <property type="project" value="InterPro"/>
</dbReference>
<keyword evidence="1" id="KW-0732">Signal</keyword>
<name>A0A0U5CB18_ASPCI</name>
<dbReference type="PANTHER" id="PTHR46082">
    <property type="entry name" value="ATP/GTP-BINDING PROTEIN-RELATED"/>
    <property type="match status" value="1"/>
</dbReference>
<feature type="chain" id="PRO_5006855632" evidence="1">
    <location>
        <begin position="21"/>
        <end position="895"/>
    </location>
</feature>
<proteinExistence type="predicted"/>
<sequence length="895" mass="100036">MAHLPLLDLVLLSFPPLSNIATSLGSSLPHRELRKLGAYLCTFALETQELSSSQRRGLEWTRDFQDLLEKIEELISDPKVPTFADSVGNHPTLQAIALTQHASKEHITVAISLPTRLEDRIRCRLTTLARTGWNFGWAVRRMQALSAIPEYVSADILQRWAITEKATEYPQEIQTLYNVLSSHCACSCAVPSASKGHWAKLRLTQNLPLSHEGHVQFEMIFSSSPDPILGASYYWQEFEIGVPSLPTEKTKGEERISEQNSEVMSNCLVKDGTFCDLIRCGHGARVPLIIYRGQLHVITDHPLVENRIRPLAGIPMVRAVEIFAMPYGMRPVLAYTLARSVWQYYGSDWMKCAWTSHTVCFMDESNDDQTVSYFCKPFQGVEFNDDGKEAAEYRPVFGMMHRYPRVLALGIMLTEIATGRSILQQDIDIHELDAKTANQQLKTLKDLLKAGHFADDCKLPRYREITSKCLDPGFFRNAPACPTNPNENLQARRRIIYEEIVYPLKSLIEGAGWDVEFDKSQDIPLAPKDHNASSILSPIIARKSRTSSELSTYNEVRKASSIPIGSPIYNTNNGELQGRCVGKSCDDYHVGWICALQIEYVAAIELLDDHLKGPSDIPSADDNIYRFGRMGHHNIVIACMPKGKYGTTSATSAAKDMMRSFTKVQLVLMVGIGGGAPSRKHDIRLGDVVVGVPANQHGGVVHYEFGKSTQNHGFQRTGHLNSPPTSVLNALQDLEAIHRTGHRPIALAIPQMIRDNPRLNSYARPDPQTDVLFDSSFIHPDDARDCMESCISQTKNVVQRVDRDKEADSPVVHYGLIASADRLMKHAYIRDFLAESVGVMCFEMEAAGLMDRFPCLVIRGICDYSDTHKNDRWQGYAAATAAAYAKELLGVIRAY</sequence>
<dbReference type="Pfam" id="PF01048">
    <property type="entry name" value="PNP_UDP_1"/>
    <property type="match status" value="1"/>
</dbReference>
<feature type="domain" description="Nucleoside phosphorylase" evidence="2">
    <location>
        <begin position="593"/>
        <end position="882"/>
    </location>
</feature>
<dbReference type="OrthoDB" id="1577640at2759"/>
<dbReference type="InterPro" id="IPR035994">
    <property type="entry name" value="Nucleoside_phosphorylase_sf"/>
</dbReference>
<gene>
    <name evidence="4" type="ORF">ASPCAL07514</name>
</gene>
<feature type="domain" description="DUF7580" evidence="3">
    <location>
        <begin position="165"/>
        <end position="506"/>
    </location>
</feature>
<dbReference type="SUPFAM" id="SSF53167">
    <property type="entry name" value="Purine and uridine phosphorylases"/>
    <property type="match status" value="1"/>
</dbReference>
<accession>A0A0U5CB18</accession>
<dbReference type="PANTHER" id="PTHR46082:SF11">
    <property type="entry name" value="AAA+ ATPASE DOMAIN-CONTAINING PROTEIN-RELATED"/>
    <property type="match status" value="1"/>
</dbReference>